<dbReference type="InterPro" id="IPR006740">
    <property type="entry name" value="DUF604"/>
</dbReference>
<dbReference type="EMBL" id="JADGJH010005885">
    <property type="protein sequence ID" value="KAJ3078901.1"/>
    <property type="molecule type" value="Genomic_DNA"/>
</dbReference>
<sequence length="215" mass="23970">MGRGNAFVGCDGVKKHGDGPAFAHGGSGIILSRKAMSLLMQNYEPCLQKYSTCWAGDIRVSLCMRDLSIYLTTNVGFNGGSPDAYLFWPENACAKPFTFHHLKPKKMQGLLELTLYGGQITFGEVFQGEKAWGNASSWEEDVYRPGFDWKTILDVEAIYCRDLCEKELECVSFTWVPKDIGEEHNSGNGKGQCWTKKTMRPGEFRRGARSGVFPS</sequence>
<keyword evidence="2" id="KW-1185">Reference proteome</keyword>
<organism evidence="1 2">
    <name type="scientific">Physocladia obscura</name>
    <dbReference type="NCBI Taxonomy" id="109957"/>
    <lineage>
        <taxon>Eukaryota</taxon>
        <taxon>Fungi</taxon>
        <taxon>Fungi incertae sedis</taxon>
        <taxon>Chytridiomycota</taxon>
        <taxon>Chytridiomycota incertae sedis</taxon>
        <taxon>Chytridiomycetes</taxon>
        <taxon>Chytridiales</taxon>
        <taxon>Chytriomycetaceae</taxon>
        <taxon>Physocladia</taxon>
    </lineage>
</organism>
<dbReference type="Gene3D" id="3.90.550.50">
    <property type="match status" value="1"/>
</dbReference>
<dbReference type="Proteomes" id="UP001211907">
    <property type="component" value="Unassembled WGS sequence"/>
</dbReference>
<accession>A0AAD5SSG3</accession>
<evidence type="ECO:0000313" key="2">
    <source>
        <dbReference type="Proteomes" id="UP001211907"/>
    </source>
</evidence>
<gene>
    <name evidence="1" type="ORF">HK100_010568</name>
</gene>
<dbReference type="Pfam" id="PF04646">
    <property type="entry name" value="DUF604"/>
    <property type="match status" value="1"/>
</dbReference>
<name>A0AAD5SSG3_9FUNG</name>
<proteinExistence type="predicted"/>
<dbReference type="AlphaFoldDB" id="A0AAD5SSG3"/>
<protein>
    <submittedName>
        <fullName evidence="1">Uncharacterized protein</fullName>
    </submittedName>
</protein>
<reference evidence="1" key="1">
    <citation type="submission" date="2020-05" db="EMBL/GenBank/DDBJ databases">
        <title>Phylogenomic resolution of chytrid fungi.</title>
        <authorList>
            <person name="Stajich J.E."/>
            <person name="Amses K."/>
            <person name="Simmons R."/>
            <person name="Seto K."/>
            <person name="Myers J."/>
            <person name="Bonds A."/>
            <person name="Quandt C.A."/>
            <person name="Barry K."/>
            <person name="Liu P."/>
            <person name="Grigoriev I."/>
            <person name="Longcore J.E."/>
            <person name="James T.Y."/>
        </authorList>
    </citation>
    <scope>NUCLEOTIDE SEQUENCE</scope>
    <source>
        <strain evidence="1">JEL0513</strain>
    </source>
</reference>
<dbReference type="Gene3D" id="3.50.4.10">
    <property type="entry name" value="Hepatocyte Growth Factor"/>
    <property type="match status" value="1"/>
</dbReference>
<evidence type="ECO:0000313" key="1">
    <source>
        <dbReference type="EMBL" id="KAJ3078901.1"/>
    </source>
</evidence>
<comment type="caution">
    <text evidence="1">The sequence shown here is derived from an EMBL/GenBank/DDBJ whole genome shotgun (WGS) entry which is preliminary data.</text>
</comment>
<feature type="non-terminal residue" evidence="1">
    <location>
        <position position="1"/>
    </location>
</feature>